<evidence type="ECO:0000313" key="2">
    <source>
        <dbReference type="EMBL" id="GBM78616.1"/>
    </source>
</evidence>
<sequence>SSEKTDPEFPEKLWYTNASLKAVSDDLKKLFSSGKYPDLILKADGEEFKLHKCILNARWPKLMSTLEIGEPSDEVETKEFSGISRHLLKRVLEFAYCGSLEFMNYLHEIEDGIEVFDFVKKYNFYRLNNQISQLSPKCSSSQILQSYRTSVEMKFTNVTSTEKAMGDFRTCEIHLKPRKLPRSEEPMTERDREKFQQHIRFMDLRLYVDKGPLGYNWLMFSIVLGKIPQENPVTIKCKLYVVDEGKVKYLLTEQYLVFDRSTEISFTTPFSKGKISKRYRRISEPVITWQELTEERNNFMRKRPVTKFSRTLLQGKSKEIESSEETVEEKDICFRFELKLADGEHLHDLRLGESEFMYEFDYKIFQDLELVHDDDKFTDIEVYSGGWIIKAHKAILAARSTKISEDILRSKKSSKSLEIKIEPEYLSVFIHYLYTGQILEVPVHKIDNLLSVAHEYRLNCLEAVLEKQKPKQVDIA</sequence>
<dbReference type="PANTHER" id="PTHR24413">
    <property type="entry name" value="SPECKLE-TYPE POZ PROTEIN"/>
    <property type="match status" value="1"/>
</dbReference>
<dbReference type="OrthoDB" id="6424968at2759"/>
<dbReference type="Gene3D" id="3.30.710.10">
    <property type="entry name" value="Potassium Channel Kv1.1, Chain A"/>
    <property type="match status" value="2"/>
</dbReference>
<dbReference type="AlphaFoldDB" id="A0A4Y2INQ5"/>
<evidence type="ECO:0000259" key="1">
    <source>
        <dbReference type="PROSITE" id="PS50097"/>
    </source>
</evidence>
<dbReference type="EMBL" id="BGPR01002766">
    <property type="protein sequence ID" value="GBM78616.1"/>
    <property type="molecule type" value="Genomic_DNA"/>
</dbReference>
<dbReference type="Proteomes" id="UP000499080">
    <property type="component" value="Unassembled WGS sequence"/>
</dbReference>
<protein>
    <recommendedName>
        <fullName evidence="1">BTB domain-containing protein</fullName>
    </recommendedName>
</protein>
<dbReference type="Pfam" id="PF00651">
    <property type="entry name" value="BTB"/>
    <property type="match status" value="2"/>
</dbReference>
<evidence type="ECO:0000313" key="3">
    <source>
        <dbReference type="Proteomes" id="UP000499080"/>
    </source>
</evidence>
<accession>A0A4Y2INQ5</accession>
<comment type="caution">
    <text evidence="2">The sequence shown here is derived from an EMBL/GenBank/DDBJ whole genome shotgun (WGS) entry which is preliminary data.</text>
</comment>
<name>A0A4Y2INQ5_ARAVE</name>
<dbReference type="InterPro" id="IPR011333">
    <property type="entry name" value="SKP1/BTB/POZ_sf"/>
</dbReference>
<dbReference type="SMART" id="SM00225">
    <property type="entry name" value="BTB"/>
    <property type="match status" value="2"/>
</dbReference>
<dbReference type="SUPFAM" id="SSF54695">
    <property type="entry name" value="POZ domain"/>
    <property type="match status" value="2"/>
</dbReference>
<dbReference type="InterPro" id="IPR000210">
    <property type="entry name" value="BTB/POZ_dom"/>
</dbReference>
<keyword evidence="3" id="KW-1185">Reference proteome</keyword>
<feature type="domain" description="BTB" evidence="1">
    <location>
        <begin position="37"/>
        <end position="104"/>
    </location>
</feature>
<reference evidence="2 3" key="1">
    <citation type="journal article" date="2019" name="Sci. Rep.">
        <title>Orb-weaving spider Araneus ventricosus genome elucidates the spidroin gene catalogue.</title>
        <authorList>
            <person name="Kono N."/>
            <person name="Nakamura H."/>
            <person name="Ohtoshi R."/>
            <person name="Moran D.A.P."/>
            <person name="Shinohara A."/>
            <person name="Yoshida Y."/>
            <person name="Fujiwara M."/>
            <person name="Mori M."/>
            <person name="Tomita M."/>
            <person name="Arakawa K."/>
        </authorList>
    </citation>
    <scope>NUCLEOTIDE SEQUENCE [LARGE SCALE GENOMIC DNA]</scope>
</reference>
<gene>
    <name evidence="2" type="ORF">AVEN_94582_1</name>
</gene>
<organism evidence="2 3">
    <name type="scientific">Araneus ventricosus</name>
    <name type="common">Orbweaver spider</name>
    <name type="synonym">Epeira ventricosa</name>
    <dbReference type="NCBI Taxonomy" id="182803"/>
    <lineage>
        <taxon>Eukaryota</taxon>
        <taxon>Metazoa</taxon>
        <taxon>Ecdysozoa</taxon>
        <taxon>Arthropoda</taxon>
        <taxon>Chelicerata</taxon>
        <taxon>Arachnida</taxon>
        <taxon>Araneae</taxon>
        <taxon>Araneomorphae</taxon>
        <taxon>Entelegynae</taxon>
        <taxon>Araneoidea</taxon>
        <taxon>Araneidae</taxon>
        <taxon>Araneus</taxon>
    </lineage>
</organism>
<dbReference type="PROSITE" id="PS50097">
    <property type="entry name" value="BTB"/>
    <property type="match status" value="2"/>
</dbReference>
<feature type="non-terminal residue" evidence="2">
    <location>
        <position position="1"/>
    </location>
</feature>
<dbReference type="CDD" id="cd18186">
    <property type="entry name" value="BTB_POZ_ZBTB_KLHL-like"/>
    <property type="match status" value="2"/>
</dbReference>
<feature type="domain" description="BTB" evidence="1">
    <location>
        <begin position="378"/>
        <end position="438"/>
    </location>
</feature>
<proteinExistence type="predicted"/>